<comment type="caution">
    <text evidence="8">The sequence shown here is derived from an EMBL/GenBank/DDBJ whole genome shotgun (WGS) entry which is preliminary data.</text>
</comment>
<keyword evidence="3" id="KW-0677">Repeat</keyword>
<feature type="compositionally biased region" description="Polar residues" evidence="6">
    <location>
        <begin position="67"/>
        <end position="79"/>
    </location>
</feature>
<reference evidence="8 9" key="1">
    <citation type="journal article" date="2017" name="Water Res.">
        <title>Discovery and metagenomic analysis of an anammox bacterial enrichment related to Candidatus "Brocadia caroliniensis" in a full-scale glycerol-fed nitritation-denitritation separate centrate treatment process.</title>
        <authorList>
            <person name="Park H."/>
            <person name="Brotto A.C."/>
            <person name="van Loosdrecht M.C."/>
            <person name="Chandran K."/>
        </authorList>
    </citation>
    <scope>NUCLEOTIDE SEQUENCE [LARGE SCALE GENOMIC DNA]</scope>
    <source>
        <strain evidence="8">26THWARD</strain>
    </source>
</reference>
<dbReference type="Gene3D" id="2.60.40.10">
    <property type="entry name" value="Immunoglobulins"/>
    <property type="match status" value="3"/>
</dbReference>
<organism evidence="8 9">
    <name type="scientific">Candidatus Brocadia carolinensis</name>
    <dbReference type="NCBI Taxonomy" id="1004156"/>
    <lineage>
        <taxon>Bacteria</taxon>
        <taxon>Pseudomonadati</taxon>
        <taxon>Planctomycetota</taxon>
        <taxon>Candidatus Brocadiia</taxon>
        <taxon>Candidatus Brocadiales</taxon>
        <taxon>Candidatus Brocadiaceae</taxon>
        <taxon>Candidatus Brocadia</taxon>
    </lineage>
</organism>
<comment type="subcellular location">
    <subcellularLocation>
        <location evidence="1">Membrane</location>
        <topology evidence="1">Multi-pass membrane protein</topology>
    </subcellularLocation>
</comment>
<dbReference type="InterPro" id="IPR035986">
    <property type="entry name" value="PKD_dom_sf"/>
</dbReference>
<evidence type="ECO:0000256" key="2">
    <source>
        <dbReference type="ARBA" id="ARBA00022692"/>
    </source>
</evidence>
<dbReference type="AlphaFoldDB" id="A0A1V4AP06"/>
<dbReference type="GO" id="GO:0005886">
    <property type="term" value="C:plasma membrane"/>
    <property type="evidence" value="ECO:0007669"/>
    <property type="project" value="TreeGrafter"/>
</dbReference>
<dbReference type="InterPro" id="IPR022409">
    <property type="entry name" value="PKD/Chitinase_dom"/>
</dbReference>
<dbReference type="PANTHER" id="PTHR46730:SF1">
    <property type="entry name" value="PLAT DOMAIN-CONTAINING PROTEIN"/>
    <property type="match status" value="1"/>
</dbReference>
<feature type="domain" description="PKD" evidence="7">
    <location>
        <begin position="187"/>
        <end position="231"/>
    </location>
</feature>
<evidence type="ECO:0000256" key="6">
    <source>
        <dbReference type="SAM" id="MobiDB-lite"/>
    </source>
</evidence>
<dbReference type="EMBL" id="AYTS01000209">
    <property type="protein sequence ID" value="OOP54831.1"/>
    <property type="molecule type" value="Genomic_DNA"/>
</dbReference>
<keyword evidence="2" id="KW-0812">Transmembrane</keyword>
<dbReference type="SMART" id="SM00089">
    <property type="entry name" value="PKD"/>
    <property type="match status" value="3"/>
</dbReference>
<feature type="domain" description="PKD" evidence="7">
    <location>
        <begin position="296"/>
        <end position="342"/>
    </location>
</feature>
<evidence type="ECO:0000256" key="3">
    <source>
        <dbReference type="ARBA" id="ARBA00022737"/>
    </source>
</evidence>
<evidence type="ECO:0000256" key="4">
    <source>
        <dbReference type="ARBA" id="ARBA00022989"/>
    </source>
</evidence>
<dbReference type="CDD" id="cd00146">
    <property type="entry name" value="PKD"/>
    <property type="match status" value="3"/>
</dbReference>
<evidence type="ECO:0000313" key="8">
    <source>
        <dbReference type="EMBL" id="OOP54831.1"/>
    </source>
</evidence>
<dbReference type="PANTHER" id="PTHR46730">
    <property type="entry name" value="POLYCYSTIN-1"/>
    <property type="match status" value="1"/>
</dbReference>
<feature type="domain" description="PKD" evidence="7">
    <location>
        <begin position="485"/>
        <end position="541"/>
    </location>
</feature>
<dbReference type="GO" id="GO:0006816">
    <property type="term" value="P:calcium ion transport"/>
    <property type="evidence" value="ECO:0007669"/>
    <property type="project" value="TreeGrafter"/>
</dbReference>
<dbReference type="STRING" id="1004156.AYP45_18380"/>
<evidence type="ECO:0000313" key="9">
    <source>
        <dbReference type="Proteomes" id="UP000189681"/>
    </source>
</evidence>
<dbReference type="GO" id="GO:0005261">
    <property type="term" value="F:monoatomic cation channel activity"/>
    <property type="evidence" value="ECO:0007669"/>
    <property type="project" value="TreeGrafter"/>
</dbReference>
<dbReference type="InterPro" id="IPR000601">
    <property type="entry name" value="PKD_dom"/>
</dbReference>
<keyword evidence="4" id="KW-1133">Transmembrane helix</keyword>
<keyword evidence="5" id="KW-0472">Membrane</keyword>
<evidence type="ECO:0000259" key="7">
    <source>
        <dbReference type="PROSITE" id="PS50093"/>
    </source>
</evidence>
<dbReference type="Proteomes" id="UP000189681">
    <property type="component" value="Unassembled WGS sequence"/>
</dbReference>
<dbReference type="SUPFAM" id="SSF49299">
    <property type="entry name" value="PKD domain"/>
    <property type="match status" value="3"/>
</dbReference>
<proteinExistence type="predicted"/>
<protein>
    <recommendedName>
        <fullName evidence="7">PKD domain-containing protein</fullName>
    </recommendedName>
</protein>
<dbReference type="PROSITE" id="PS50093">
    <property type="entry name" value="PKD"/>
    <property type="match status" value="3"/>
</dbReference>
<gene>
    <name evidence="8" type="ORF">AYP45_18380</name>
</gene>
<evidence type="ECO:0000256" key="5">
    <source>
        <dbReference type="ARBA" id="ARBA00023136"/>
    </source>
</evidence>
<dbReference type="Pfam" id="PF00801">
    <property type="entry name" value="PKD"/>
    <property type="match status" value="3"/>
</dbReference>
<dbReference type="InterPro" id="IPR013783">
    <property type="entry name" value="Ig-like_fold"/>
</dbReference>
<evidence type="ECO:0000256" key="1">
    <source>
        <dbReference type="ARBA" id="ARBA00004141"/>
    </source>
</evidence>
<name>A0A1V4AP06_9BACT</name>
<sequence>MMVKLKSFHNLTSWIKHSLGLIAIVLGLSLYALDVLGHSVEFTPDLAISDVRAKTLMGNALCYLSTPDDTSTARKQGQPSGHRDSMTPEHLAVDRATRDLTPHANKTGHTPVVNEFAGDGRHKNGNDFWLLAQSRKFRFDKILIPPDDRKIAIPQRDEIEPLPEIKLSLRVNKDHLRERETARFEVTMSPFYRNIRYQFNFGDGTENIRTTKPVIDHVYNKKGTYRAFVSVIMNDKSYTSNLVPIVVDAKKSIVISPDDRTSDIPQREEIEPLPEIKLSLRVFKDRIWEHETARFEATMSPSYRNIRYQFNFGDGTENIWTTKPVIDHVYDKKGAYRVFVSVILNDISYISNLATINVDKRVSRPIARIHPAYLAIIQGEKALFESQSTYEPEVSVKESWSGPGDQKATGRMFEVDTNQLQPQRYEIALNLSDTYRQSDRTTAILEVLPSVKYTVSLDANFHRIEQNQVLTLKASLTPDIHNEEYRFNFGDGIESAWATLSIAEHVYSLPGSYRVFVAARSKDQILATSSVIQIEVTSKTVSTVFLEADKKKSFYN</sequence>
<feature type="region of interest" description="Disordered" evidence="6">
    <location>
        <begin position="67"/>
        <end position="89"/>
    </location>
</feature>
<accession>A0A1V4AP06</accession>